<keyword evidence="10" id="KW-0967">Endosome</keyword>
<dbReference type="Gene3D" id="1.10.238.10">
    <property type="entry name" value="EF-hand"/>
    <property type="match status" value="2"/>
</dbReference>
<keyword evidence="15" id="KW-0206">Cytoskeleton</keyword>
<comment type="similarity">
    <text evidence="4">Belongs to the END3 family.</text>
</comment>
<dbReference type="InterPro" id="IPR000261">
    <property type="entry name" value="EH_dom"/>
</dbReference>
<evidence type="ECO:0000259" key="21">
    <source>
        <dbReference type="PROSITE" id="PS50222"/>
    </source>
</evidence>
<evidence type="ECO:0000256" key="17">
    <source>
        <dbReference type="ARBA" id="ARBA00029684"/>
    </source>
</evidence>
<dbReference type="GO" id="GO:0003779">
    <property type="term" value="F:actin binding"/>
    <property type="evidence" value="ECO:0007669"/>
    <property type="project" value="UniProtKB-KW"/>
</dbReference>
<keyword evidence="23" id="KW-1185">Reference proteome</keyword>
<feature type="domain" description="EF-hand" evidence="21">
    <location>
        <begin position="39"/>
        <end position="74"/>
    </location>
</feature>
<feature type="region of interest" description="Disordered" evidence="19">
    <location>
        <begin position="108"/>
        <end position="128"/>
    </location>
</feature>
<evidence type="ECO:0000256" key="8">
    <source>
        <dbReference type="ARBA" id="ARBA00022583"/>
    </source>
</evidence>
<evidence type="ECO:0000256" key="14">
    <source>
        <dbReference type="ARBA" id="ARBA00023203"/>
    </source>
</evidence>
<feature type="domain" description="EH" evidence="20">
    <location>
        <begin position="7"/>
        <end position="97"/>
    </location>
</feature>
<keyword evidence="9" id="KW-0677">Repeat</keyword>
<dbReference type="PROSITE" id="PS50222">
    <property type="entry name" value="EF_HAND_2"/>
    <property type="match status" value="1"/>
</dbReference>
<evidence type="ECO:0000256" key="12">
    <source>
        <dbReference type="ARBA" id="ARBA00023054"/>
    </source>
</evidence>
<evidence type="ECO:0000256" key="5">
    <source>
        <dbReference type="ARBA" id="ARBA00011159"/>
    </source>
</evidence>
<dbReference type="Pfam" id="PF12761">
    <property type="entry name" value="End3"/>
    <property type="match status" value="1"/>
</dbReference>
<dbReference type="GeneID" id="93583210"/>
<dbReference type="GO" id="GO:0010008">
    <property type="term" value="C:endosome membrane"/>
    <property type="evidence" value="ECO:0007669"/>
    <property type="project" value="UniProtKB-SubCell"/>
</dbReference>
<dbReference type="Pfam" id="PF12763">
    <property type="entry name" value="EH"/>
    <property type="match status" value="1"/>
</dbReference>
<dbReference type="GO" id="GO:0005509">
    <property type="term" value="F:calcium ion binding"/>
    <property type="evidence" value="ECO:0007669"/>
    <property type="project" value="InterPro"/>
</dbReference>
<evidence type="ECO:0000256" key="7">
    <source>
        <dbReference type="ARBA" id="ARBA00022490"/>
    </source>
</evidence>
<sequence>MSINQSEVQKYWEIFAVLANGGDHLDGSQAASVLKNSGLNDTQLEKVWDLADIDNDGRLDFEEFCVAMKLIYNVLGGEASDIPDRLPDYLVPESKSHLVAATQALTKTAPKIETPQEEEDDTPGLKDGFDWYMSPADKGKYEAIYSANVDRHGQVTFAALDDLYSSLDVPDTDIRFAWNLVNPNADLTVGKDQALAFLHMLNQRNEGYRIPRSVPASLRASFEKNQINYSVSSVKLGNGGDRTPLGGSTSKKNAFAEGYLDRLGLGGRTGGYKTSGTDFTASKEQDWEEVRLKRQLADLESKIKDAEAAASKRAARGADGSRNSKAALVRRELEQMLDYKRRELKDLEEGKGSAQGGASLASARDDLELMKQQIEALESHLAQRNDVLEDLRRQIDDEKARR</sequence>
<keyword evidence="6" id="KW-1003">Cell membrane</keyword>
<dbReference type="GO" id="GO:0006897">
    <property type="term" value="P:endocytosis"/>
    <property type="evidence" value="ECO:0007669"/>
    <property type="project" value="UniProtKB-KW"/>
</dbReference>
<evidence type="ECO:0000256" key="15">
    <source>
        <dbReference type="ARBA" id="ARBA00023212"/>
    </source>
</evidence>
<accession>A0A437AF55</accession>
<reference evidence="22 23" key="1">
    <citation type="submission" date="2019-01" db="EMBL/GenBank/DDBJ databases">
        <title>Intercellular communication is required for trap formation in the nematode-trapping fungus Duddingtonia flagrans.</title>
        <authorList>
            <person name="Youssar L."/>
            <person name="Wernet V."/>
            <person name="Hensel N."/>
            <person name="Hildebrandt H.-G."/>
            <person name="Fischer R."/>
        </authorList>
    </citation>
    <scope>NUCLEOTIDE SEQUENCE [LARGE SCALE GENOMIC DNA]</scope>
    <source>
        <strain evidence="22 23">CBS H-5679</strain>
    </source>
</reference>
<dbReference type="PROSITE" id="PS00018">
    <property type="entry name" value="EF_HAND_1"/>
    <property type="match status" value="1"/>
</dbReference>
<dbReference type="PANTHER" id="PTHR11216:SF170">
    <property type="entry name" value="DYNAMIN ASSOCIATED PROTEIN 160, ISOFORM D"/>
    <property type="match status" value="1"/>
</dbReference>
<keyword evidence="8" id="KW-0254">Endocytosis</keyword>
<keyword evidence="14" id="KW-0009">Actin-binding</keyword>
<dbReference type="Proteomes" id="UP000283090">
    <property type="component" value="Unassembled WGS sequence"/>
</dbReference>
<dbReference type="GO" id="GO:0007015">
    <property type="term" value="P:actin filament organization"/>
    <property type="evidence" value="ECO:0007669"/>
    <property type="project" value="InterPro"/>
</dbReference>
<dbReference type="OrthoDB" id="1716625at2759"/>
<comment type="subunit">
    <text evidence="5">Component of the PAN1 actin cytoskeleton-regulatory complex.</text>
</comment>
<evidence type="ECO:0000256" key="18">
    <source>
        <dbReference type="SAM" id="Coils"/>
    </source>
</evidence>
<dbReference type="InterPro" id="IPR002048">
    <property type="entry name" value="EF_hand_dom"/>
</dbReference>
<evidence type="ECO:0000256" key="10">
    <source>
        <dbReference type="ARBA" id="ARBA00022753"/>
    </source>
</evidence>
<name>A0A437AF55_ARTFL</name>
<comment type="subcellular location">
    <subcellularLocation>
        <location evidence="3">Cell membrane</location>
        <topology evidence="3">Peripheral membrane protein</topology>
        <orientation evidence="3">Cytoplasmic side</orientation>
    </subcellularLocation>
    <subcellularLocation>
        <location evidence="2">Cytoplasm</location>
        <location evidence="2">Cytoskeleton</location>
        <location evidence="2">Actin patch</location>
    </subcellularLocation>
    <subcellularLocation>
        <location evidence="1">Endosome membrane</location>
        <topology evidence="1">Peripheral membrane protein</topology>
        <orientation evidence="1">Cytoplasmic side</orientation>
    </subcellularLocation>
</comment>
<dbReference type="CDD" id="cd00052">
    <property type="entry name" value="EH"/>
    <property type="match status" value="1"/>
</dbReference>
<comment type="function">
    <text evidence="16">Component of the PAN1 actin cytoskeleton-regulatory complex required for the internalization of endosomes during actin-coupled endocytosis. The complex links the site of endocytosis to the cell membrane-associated actin cytoskeleton. Mediates uptake of external molecules and vacuolar degradation of plasma membrane proteins. Plays a role in the proper organization of the cell membrane-associated actin cytoskeleton and promotes its destabilization.</text>
</comment>
<dbReference type="PANTHER" id="PTHR11216">
    <property type="entry name" value="EH DOMAIN"/>
    <property type="match status" value="1"/>
</dbReference>
<organism evidence="22 23">
    <name type="scientific">Arthrobotrys flagrans</name>
    <name type="common">Nematode-trapping fungus</name>
    <name type="synonym">Trichothecium flagrans</name>
    <dbReference type="NCBI Taxonomy" id="97331"/>
    <lineage>
        <taxon>Eukaryota</taxon>
        <taxon>Fungi</taxon>
        <taxon>Dikarya</taxon>
        <taxon>Ascomycota</taxon>
        <taxon>Pezizomycotina</taxon>
        <taxon>Orbiliomycetes</taxon>
        <taxon>Orbiliales</taxon>
        <taxon>Orbiliaceae</taxon>
        <taxon>Arthrobotrys</taxon>
    </lineage>
</organism>
<dbReference type="GO" id="GO:0016197">
    <property type="term" value="P:endosomal transport"/>
    <property type="evidence" value="ECO:0007669"/>
    <property type="project" value="TreeGrafter"/>
</dbReference>
<comment type="caution">
    <text evidence="22">The sequence shown here is derived from an EMBL/GenBank/DDBJ whole genome shotgun (WGS) entry which is preliminary data.</text>
</comment>
<dbReference type="InterPro" id="IPR025604">
    <property type="entry name" value="End3"/>
</dbReference>
<proteinExistence type="inferred from homology"/>
<keyword evidence="12 18" id="KW-0175">Coiled coil</keyword>
<feature type="domain" description="EH" evidence="20">
    <location>
        <begin position="137"/>
        <end position="225"/>
    </location>
</feature>
<evidence type="ECO:0000256" key="6">
    <source>
        <dbReference type="ARBA" id="ARBA00022475"/>
    </source>
</evidence>
<evidence type="ECO:0000259" key="20">
    <source>
        <dbReference type="PROSITE" id="PS50031"/>
    </source>
</evidence>
<evidence type="ECO:0000313" key="22">
    <source>
        <dbReference type="EMBL" id="RVD89912.1"/>
    </source>
</evidence>
<dbReference type="SMART" id="SM00027">
    <property type="entry name" value="EH"/>
    <property type="match status" value="2"/>
</dbReference>
<evidence type="ECO:0000256" key="4">
    <source>
        <dbReference type="ARBA" id="ARBA00009909"/>
    </source>
</evidence>
<dbReference type="InterPro" id="IPR011992">
    <property type="entry name" value="EF-hand-dom_pair"/>
</dbReference>
<evidence type="ECO:0000313" key="23">
    <source>
        <dbReference type="Proteomes" id="UP000283090"/>
    </source>
</evidence>
<dbReference type="STRING" id="97331.A0A437AF55"/>
<feature type="coiled-coil region" evidence="18">
    <location>
        <begin position="289"/>
        <end position="401"/>
    </location>
</feature>
<protein>
    <recommendedName>
        <fullName evidence="17">Endocytosis protein 3</fullName>
    </recommendedName>
</protein>
<keyword evidence="13" id="KW-0472">Membrane</keyword>
<dbReference type="GO" id="GO:0030479">
    <property type="term" value="C:actin cortical patch"/>
    <property type="evidence" value="ECO:0007669"/>
    <property type="project" value="UniProtKB-SubCell"/>
</dbReference>
<dbReference type="SMART" id="SM00054">
    <property type="entry name" value="EFh"/>
    <property type="match status" value="1"/>
</dbReference>
<evidence type="ECO:0000256" key="1">
    <source>
        <dbReference type="ARBA" id="ARBA00004125"/>
    </source>
</evidence>
<evidence type="ECO:0000256" key="9">
    <source>
        <dbReference type="ARBA" id="ARBA00022737"/>
    </source>
</evidence>
<dbReference type="GO" id="GO:0005886">
    <property type="term" value="C:plasma membrane"/>
    <property type="evidence" value="ECO:0007669"/>
    <property type="project" value="UniProtKB-SubCell"/>
</dbReference>
<evidence type="ECO:0000256" key="13">
    <source>
        <dbReference type="ARBA" id="ARBA00023136"/>
    </source>
</evidence>
<keyword evidence="11" id="KW-0106">Calcium</keyword>
<dbReference type="VEuPathDB" id="FungiDB:DFL_000899"/>
<dbReference type="AlphaFoldDB" id="A0A437AF55"/>
<evidence type="ECO:0000256" key="19">
    <source>
        <dbReference type="SAM" id="MobiDB-lite"/>
    </source>
</evidence>
<keyword evidence="7" id="KW-0963">Cytoplasm</keyword>
<dbReference type="EMBL" id="SAEB01000001">
    <property type="protein sequence ID" value="RVD89912.1"/>
    <property type="molecule type" value="Genomic_DNA"/>
</dbReference>
<evidence type="ECO:0000256" key="16">
    <source>
        <dbReference type="ARBA" id="ARBA00025194"/>
    </source>
</evidence>
<evidence type="ECO:0000256" key="2">
    <source>
        <dbReference type="ARBA" id="ARBA00004134"/>
    </source>
</evidence>
<dbReference type="InterPro" id="IPR018247">
    <property type="entry name" value="EF_Hand_1_Ca_BS"/>
</dbReference>
<dbReference type="PROSITE" id="PS50031">
    <property type="entry name" value="EH"/>
    <property type="match status" value="2"/>
</dbReference>
<evidence type="ECO:0000256" key="3">
    <source>
        <dbReference type="ARBA" id="ARBA00004413"/>
    </source>
</evidence>
<evidence type="ECO:0000256" key="11">
    <source>
        <dbReference type="ARBA" id="ARBA00022837"/>
    </source>
</evidence>
<dbReference type="RefSeq" id="XP_067495456.1">
    <property type="nucleotide sequence ID" value="XM_067638804.1"/>
</dbReference>
<gene>
    <name evidence="22" type="ORF">DFL_000899</name>
</gene>
<dbReference type="SUPFAM" id="SSF47473">
    <property type="entry name" value="EF-hand"/>
    <property type="match status" value="2"/>
</dbReference>